<protein>
    <submittedName>
        <fullName evidence="1">Uncharacterized protein</fullName>
    </submittedName>
</protein>
<dbReference type="AlphaFoldDB" id="A0A085M6I1"/>
<dbReference type="EMBL" id="KL363223">
    <property type="protein sequence ID" value="KFD52827.1"/>
    <property type="molecule type" value="Genomic_DNA"/>
</dbReference>
<name>A0A085M6I1_9BILA</name>
<dbReference type="Proteomes" id="UP000030764">
    <property type="component" value="Unassembled WGS sequence"/>
</dbReference>
<keyword evidence="2" id="KW-1185">Reference proteome</keyword>
<proteinExistence type="predicted"/>
<accession>A0A085M6I1</accession>
<evidence type="ECO:0000313" key="1">
    <source>
        <dbReference type="EMBL" id="KFD52827.1"/>
    </source>
</evidence>
<sequence>MAAVSPNIRSRIYIDFFGPFQGKTFLILLLTPSLKWVEVNAASTVPTMAAVSVLRTICSTHELWLVTLGEQLRTIARIGEMLKYLSFHDFLDKGICAIP</sequence>
<organism evidence="1 2">
    <name type="scientific">Trichuris suis</name>
    <name type="common">pig whipworm</name>
    <dbReference type="NCBI Taxonomy" id="68888"/>
    <lineage>
        <taxon>Eukaryota</taxon>
        <taxon>Metazoa</taxon>
        <taxon>Ecdysozoa</taxon>
        <taxon>Nematoda</taxon>
        <taxon>Enoplea</taxon>
        <taxon>Dorylaimia</taxon>
        <taxon>Trichinellida</taxon>
        <taxon>Trichuridae</taxon>
        <taxon>Trichuris</taxon>
    </lineage>
</organism>
<gene>
    <name evidence="1" type="ORF">M513_06318</name>
</gene>
<evidence type="ECO:0000313" key="2">
    <source>
        <dbReference type="Proteomes" id="UP000030764"/>
    </source>
</evidence>
<reference evidence="1 2" key="1">
    <citation type="journal article" date="2014" name="Nat. Genet.">
        <title>Genome and transcriptome of the porcine whipworm Trichuris suis.</title>
        <authorList>
            <person name="Jex A.R."/>
            <person name="Nejsum P."/>
            <person name="Schwarz E.M."/>
            <person name="Hu L."/>
            <person name="Young N.D."/>
            <person name="Hall R.S."/>
            <person name="Korhonen P.K."/>
            <person name="Liao S."/>
            <person name="Thamsborg S."/>
            <person name="Xia J."/>
            <person name="Xu P."/>
            <person name="Wang S."/>
            <person name="Scheerlinck J.P."/>
            <person name="Hofmann A."/>
            <person name="Sternberg P.W."/>
            <person name="Wang J."/>
            <person name="Gasser R.B."/>
        </authorList>
    </citation>
    <scope>NUCLEOTIDE SEQUENCE [LARGE SCALE GENOMIC DNA]</scope>
    <source>
        <strain evidence="1">DCEP-RM93M</strain>
    </source>
</reference>